<organism evidence="1 2">
    <name type="scientific">Paracerasibacillus soli</name>
    <dbReference type="NCBI Taxonomy" id="480284"/>
    <lineage>
        <taxon>Bacteria</taxon>
        <taxon>Bacillati</taxon>
        <taxon>Bacillota</taxon>
        <taxon>Bacilli</taxon>
        <taxon>Bacillales</taxon>
        <taxon>Bacillaceae</taxon>
        <taxon>Paracerasibacillus</taxon>
    </lineage>
</organism>
<protein>
    <submittedName>
        <fullName evidence="1">Uncharacterized protein</fullName>
    </submittedName>
</protein>
<dbReference type="Proteomes" id="UP001275315">
    <property type="component" value="Unassembled WGS sequence"/>
</dbReference>
<comment type="caution">
    <text evidence="1">The sequence shown here is derived from an EMBL/GenBank/DDBJ whole genome shotgun (WGS) entry which is preliminary data.</text>
</comment>
<name>A0ABU5CVB4_9BACI</name>
<gene>
    <name evidence="1" type="ORF">RWD45_15720</name>
</gene>
<evidence type="ECO:0000313" key="2">
    <source>
        <dbReference type="Proteomes" id="UP001275315"/>
    </source>
</evidence>
<dbReference type="EMBL" id="JAWDIQ010000002">
    <property type="protein sequence ID" value="MDY0409752.1"/>
    <property type="molecule type" value="Genomic_DNA"/>
</dbReference>
<accession>A0ABU5CVB4</accession>
<proteinExistence type="predicted"/>
<keyword evidence="2" id="KW-1185">Reference proteome</keyword>
<reference evidence="1 2" key="1">
    <citation type="submission" date="2023-10" db="EMBL/GenBank/DDBJ databases">
        <title>Virgibacillus soli CC-YMP-6 genome.</title>
        <authorList>
            <person name="Miliotis G."/>
            <person name="Sengupta P."/>
            <person name="Hameed A."/>
            <person name="Chuvochina M."/>
            <person name="Mcdonagh F."/>
            <person name="Simpson A.C."/>
            <person name="Singh N.K."/>
            <person name="Rekha P.D."/>
            <person name="Raman K."/>
            <person name="Hugenholtz P."/>
            <person name="Venkateswaran K."/>
        </authorList>
    </citation>
    <scope>NUCLEOTIDE SEQUENCE [LARGE SCALE GENOMIC DNA]</scope>
    <source>
        <strain evidence="1 2">CC-YMP-6</strain>
    </source>
</reference>
<dbReference type="RefSeq" id="WP_320380545.1">
    <property type="nucleotide sequence ID" value="NZ_JAWDIQ010000002.1"/>
</dbReference>
<sequence>MRCGAKCFIVNLELRDRKKTTSVIVRSPAEARKSIRKKYGSDVEILSVIEKRQ</sequence>
<evidence type="ECO:0000313" key="1">
    <source>
        <dbReference type="EMBL" id="MDY0409752.1"/>
    </source>
</evidence>